<evidence type="ECO:0000256" key="3">
    <source>
        <dbReference type="ARBA" id="ARBA00022741"/>
    </source>
</evidence>
<evidence type="ECO:0000313" key="9">
    <source>
        <dbReference type="Proteomes" id="UP001500457"/>
    </source>
</evidence>
<keyword evidence="4 8" id="KW-0067">ATP-binding</keyword>
<dbReference type="RefSeq" id="WP_420791612.1">
    <property type="nucleotide sequence ID" value="NZ_BAABHQ010000003.1"/>
</dbReference>
<gene>
    <name evidence="8" type="ORF">GCM10023203_16470</name>
</gene>
<evidence type="ECO:0000259" key="6">
    <source>
        <dbReference type="PROSITE" id="PS50893"/>
    </source>
</evidence>
<reference evidence="9" key="1">
    <citation type="journal article" date="2019" name="Int. J. Syst. Evol. Microbiol.">
        <title>The Global Catalogue of Microorganisms (GCM) 10K type strain sequencing project: providing services to taxonomists for standard genome sequencing and annotation.</title>
        <authorList>
            <consortium name="The Broad Institute Genomics Platform"/>
            <consortium name="The Broad Institute Genome Sequencing Center for Infectious Disease"/>
            <person name="Wu L."/>
            <person name="Ma J."/>
        </authorList>
    </citation>
    <scope>NUCLEOTIDE SEQUENCE [LARGE SCALE GENOMIC DNA]</scope>
    <source>
        <strain evidence="9">JCM 17983</strain>
    </source>
</reference>
<sequence>MSETTDQPVVETPDGAGKPDMIVLEGVEKIYPGSTQPAVSQLDLSIPQGEIVMLIGPSGCGKTTTLKMINRLIEPTSGRILLDGKDVTHVNGDQLRREIGYVIQQGGLFPHFSIADNIGVVPKMLGWDKQRIRQRADELLHLVGLEPSTFRDRYPRQLSGGQQQRVGVARALAADPPVMLMDEPFGAIDPITRDRLQDEFLEIQRTVGKTIAFVTHDLQEAVKLGDKIAVFATGRLEQYDDPDTVLTRPANDFVSDFVGGGAAVRRLSLLELAHLELHPIETDEAGAGGAAGRNGTAVAEVDGSGKPVSWRHLPGGDATGVPLVTVPISGTVYDAVDVMLDSSASLVAVVDEEGRAQGVLHWNDLVGGLRTRERDA</sequence>
<dbReference type="EMBL" id="BAABHQ010000003">
    <property type="protein sequence ID" value="GAA4868379.1"/>
    <property type="molecule type" value="Genomic_DNA"/>
</dbReference>
<keyword evidence="9" id="KW-1185">Reference proteome</keyword>
<dbReference type="InterPro" id="IPR046342">
    <property type="entry name" value="CBS_dom_sf"/>
</dbReference>
<dbReference type="SMART" id="SM00382">
    <property type="entry name" value="AAA"/>
    <property type="match status" value="1"/>
</dbReference>
<feature type="domain" description="ABC transporter" evidence="6">
    <location>
        <begin position="22"/>
        <end position="258"/>
    </location>
</feature>
<protein>
    <submittedName>
        <fullName evidence="8">Betaine/proline/choline family ABC transporter ATP-binding protein</fullName>
    </submittedName>
</protein>
<evidence type="ECO:0000259" key="7">
    <source>
        <dbReference type="PROSITE" id="PS51371"/>
    </source>
</evidence>
<dbReference type="SUPFAM" id="SSF54631">
    <property type="entry name" value="CBS-domain pair"/>
    <property type="match status" value="1"/>
</dbReference>
<evidence type="ECO:0000313" key="8">
    <source>
        <dbReference type="EMBL" id="GAA4868379.1"/>
    </source>
</evidence>
<dbReference type="Pfam" id="PF00005">
    <property type="entry name" value="ABC_tran"/>
    <property type="match status" value="1"/>
</dbReference>
<dbReference type="SUPFAM" id="SSF52540">
    <property type="entry name" value="P-loop containing nucleoside triphosphate hydrolases"/>
    <property type="match status" value="1"/>
</dbReference>
<keyword evidence="3" id="KW-0547">Nucleotide-binding</keyword>
<dbReference type="PROSITE" id="PS50893">
    <property type="entry name" value="ABC_TRANSPORTER_2"/>
    <property type="match status" value="1"/>
</dbReference>
<dbReference type="Proteomes" id="UP001500457">
    <property type="component" value="Unassembled WGS sequence"/>
</dbReference>
<keyword evidence="2" id="KW-0813">Transport</keyword>
<keyword evidence="5" id="KW-0129">CBS domain</keyword>
<name>A0ABP9E7X1_9PSEU</name>
<dbReference type="InterPro" id="IPR027417">
    <property type="entry name" value="P-loop_NTPase"/>
</dbReference>
<evidence type="ECO:0000256" key="4">
    <source>
        <dbReference type="ARBA" id="ARBA00022840"/>
    </source>
</evidence>
<feature type="domain" description="CBS" evidence="7">
    <location>
        <begin position="318"/>
        <end position="376"/>
    </location>
</feature>
<proteinExistence type="inferred from homology"/>
<dbReference type="InterPro" id="IPR017871">
    <property type="entry name" value="ABC_transporter-like_CS"/>
</dbReference>
<dbReference type="PANTHER" id="PTHR43117:SF4">
    <property type="entry name" value="OSMOPROTECTANT IMPORT ATP-BINDING PROTEIN OSMV"/>
    <property type="match status" value="1"/>
</dbReference>
<dbReference type="InterPro" id="IPR003439">
    <property type="entry name" value="ABC_transporter-like_ATP-bd"/>
</dbReference>
<dbReference type="InterPro" id="IPR003593">
    <property type="entry name" value="AAA+_ATPase"/>
</dbReference>
<dbReference type="PROSITE" id="PS51371">
    <property type="entry name" value="CBS"/>
    <property type="match status" value="1"/>
</dbReference>
<evidence type="ECO:0000256" key="2">
    <source>
        <dbReference type="ARBA" id="ARBA00022448"/>
    </source>
</evidence>
<organism evidence="8 9">
    <name type="scientific">Actinomycetospora straminea</name>
    <dbReference type="NCBI Taxonomy" id="663607"/>
    <lineage>
        <taxon>Bacteria</taxon>
        <taxon>Bacillati</taxon>
        <taxon>Actinomycetota</taxon>
        <taxon>Actinomycetes</taxon>
        <taxon>Pseudonocardiales</taxon>
        <taxon>Pseudonocardiaceae</taxon>
        <taxon>Actinomycetospora</taxon>
    </lineage>
</organism>
<dbReference type="PANTHER" id="PTHR43117">
    <property type="entry name" value="OSMOPROTECTANT IMPORT ATP-BINDING PROTEIN OSMV"/>
    <property type="match status" value="1"/>
</dbReference>
<comment type="caution">
    <text evidence="8">The sequence shown here is derived from an EMBL/GenBank/DDBJ whole genome shotgun (WGS) entry which is preliminary data.</text>
</comment>
<evidence type="ECO:0000256" key="1">
    <source>
        <dbReference type="ARBA" id="ARBA00005417"/>
    </source>
</evidence>
<dbReference type="PROSITE" id="PS00211">
    <property type="entry name" value="ABC_TRANSPORTER_1"/>
    <property type="match status" value="1"/>
</dbReference>
<comment type="similarity">
    <text evidence="1">Belongs to the ABC transporter superfamily.</text>
</comment>
<accession>A0ABP9E7X1</accession>
<dbReference type="Pfam" id="PF00571">
    <property type="entry name" value="CBS"/>
    <property type="match status" value="1"/>
</dbReference>
<dbReference type="Gene3D" id="3.40.50.300">
    <property type="entry name" value="P-loop containing nucleotide triphosphate hydrolases"/>
    <property type="match status" value="1"/>
</dbReference>
<dbReference type="InterPro" id="IPR000644">
    <property type="entry name" value="CBS_dom"/>
</dbReference>
<dbReference type="GO" id="GO:0005524">
    <property type="term" value="F:ATP binding"/>
    <property type="evidence" value="ECO:0007669"/>
    <property type="project" value="UniProtKB-KW"/>
</dbReference>
<evidence type="ECO:0000256" key="5">
    <source>
        <dbReference type="PROSITE-ProRule" id="PRU00703"/>
    </source>
</evidence>